<name>A0A2A2H1J7_METBR</name>
<dbReference type="RefSeq" id="WP_069584018.1">
    <property type="nucleotide sequence ID" value="NZ_LMVM01000040.1"/>
</dbReference>
<keyword evidence="3" id="KW-1185">Reference proteome</keyword>
<dbReference type="OrthoDB" id="377421at2157"/>
<keyword evidence="1" id="KW-0472">Membrane</keyword>
<evidence type="ECO:0000313" key="3">
    <source>
        <dbReference type="Proteomes" id="UP000217784"/>
    </source>
</evidence>
<reference evidence="2 3" key="1">
    <citation type="journal article" date="2017" name="BMC Genomics">
        <title>Genomic analysis of methanogenic archaea reveals a shift towards energy conservation.</title>
        <authorList>
            <person name="Gilmore S.P."/>
            <person name="Henske J.K."/>
            <person name="Sexton J.A."/>
            <person name="Solomon K.V."/>
            <person name="Seppala S."/>
            <person name="Yoo J.I."/>
            <person name="Huyett L.M."/>
            <person name="Pressman A."/>
            <person name="Cogan J.Z."/>
            <person name="Kivenson V."/>
            <person name="Peng X."/>
            <person name="Tan Y."/>
            <person name="Valentine D.L."/>
            <person name="O'Malley M.A."/>
        </authorList>
    </citation>
    <scope>NUCLEOTIDE SEQUENCE [LARGE SCALE GENOMIC DNA]</scope>
    <source>
        <strain evidence="2 3">M.o.H.</strain>
    </source>
</reference>
<dbReference type="EMBL" id="LMVM01000040">
    <property type="protein sequence ID" value="PAV03153.1"/>
    <property type="molecule type" value="Genomic_DNA"/>
</dbReference>
<feature type="transmembrane region" description="Helical" evidence="1">
    <location>
        <begin position="7"/>
        <end position="27"/>
    </location>
</feature>
<dbReference type="AlphaFoldDB" id="A0A2A2H1J7"/>
<proteinExistence type="predicted"/>
<accession>A0A2A2H1J7</accession>
<gene>
    <name evidence="2" type="ORF">ASJ80_07755</name>
</gene>
<keyword evidence="1" id="KW-1133">Transmembrane helix</keyword>
<protein>
    <submittedName>
        <fullName evidence="2">Uncharacterized protein</fullName>
    </submittedName>
</protein>
<dbReference type="Proteomes" id="UP000217784">
    <property type="component" value="Unassembled WGS sequence"/>
</dbReference>
<evidence type="ECO:0000313" key="2">
    <source>
        <dbReference type="EMBL" id="PAV03153.1"/>
    </source>
</evidence>
<keyword evidence="1" id="KW-0812">Transmembrane</keyword>
<comment type="caution">
    <text evidence="2">The sequence shown here is derived from an EMBL/GenBank/DDBJ whole genome shotgun (WGS) entry which is preliminary data.</text>
</comment>
<sequence>MRKIVKLAIVGIIMALFVLFLAFFAVYEDNLVGKGKYQNVSDATGNIELPLIEKGIPYLDAVDMANIMLTKESTLKLA</sequence>
<evidence type="ECO:0000256" key="1">
    <source>
        <dbReference type="SAM" id="Phobius"/>
    </source>
</evidence>
<organism evidence="2 3">
    <name type="scientific">Methanobacterium bryantii</name>
    <dbReference type="NCBI Taxonomy" id="2161"/>
    <lineage>
        <taxon>Archaea</taxon>
        <taxon>Methanobacteriati</taxon>
        <taxon>Methanobacteriota</taxon>
        <taxon>Methanomada group</taxon>
        <taxon>Methanobacteria</taxon>
        <taxon>Methanobacteriales</taxon>
        <taxon>Methanobacteriaceae</taxon>
        <taxon>Methanobacterium</taxon>
    </lineage>
</organism>